<proteinExistence type="predicted"/>
<keyword evidence="4" id="KW-1185">Reference proteome</keyword>
<evidence type="ECO:0008006" key="5">
    <source>
        <dbReference type="Google" id="ProtNLM"/>
    </source>
</evidence>
<feature type="repeat" description="PPR" evidence="2">
    <location>
        <begin position="15"/>
        <end position="49"/>
    </location>
</feature>
<evidence type="ECO:0000313" key="3">
    <source>
        <dbReference type="EMBL" id="RXH72078.1"/>
    </source>
</evidence>
<dbReference type="Gene3D" id="1.25.40.10">
    <property type="entry name" value="Tetratricopeptide repeat domain"/>
    <property type="match status" value="1"/>
</dbReference>
<name>A0A498HKN7_MALDO</name>
<dbReference type="InterPro" id="IPR002885">
    <property type="entry name" value="PPR_rpt"/>
</dbReference>
<evidence type="ECO:0000256" key="1">
    <source>
        <dbReference type="ARBA" id="ARBA00022737"/>
    </source>
</evidence>
<organism evidence="3 4">
    <name type="scientific">Malus domestica</name>
    <name type="common">Apple</name>
    <name type="synonym">Pyrus malus</name>
    <dbReference type="NCBI Taxonomy" id="3750"/>
    <lineage>
        <taxon>Eukaryota</taxon>
        <taxon>Viridiplantae</taxon>
        <taxon>Streptophyta</taxon>
        <taxon>Embryophyta</taxon>
        <taxon>Tracheophyta</taxon>
        <taxon>Spermatophyta</taxon>
        <taxon>Magnoliopsida</taxon>
        <taxon>eudicotyledons</taxon>
        <taxon>Gunneridae</taxon>
        <taxon>Pentapetalae</taxon>
        <taxon>rosids</taxon>
        <taxon>fabids</taxon>
        <taxon>Rosales</taxon>
        <taxon>Rosaceae</taxon>
        <taxon>Amygdaloideae</taxon>
        <taxon>Maleae</taxon>
        <taxon>Malus</taxon>
    </lineage>
</organism>
<keyword evidence="1" id="KW-0677">Repeat</keyword>
<dbReference type="AlphaFoldDB" id="A0A498HKN7"/>
<dbReference type="PROSITE" id="PS51375">
    <property type="entry name" value="PPR"/>
    <property type="match status" value="1"/>
</dbReference>
<gene>
    <name evidence="3" type="ORF">DVH24_025579</name>
</gene>
<dbReference type="Proteomes" id="UP000290289">
    <property type="component" value="Chromosome 16"/>
</dbReference>
<accession>A0A498HKN7</accession>
<dbReference type="InterPro" id="IPR011990">
    <property type="entry name" value="TPR-like_helical_dom_sf"/>
</dbReference>
<dbReference type="Pfam" id="PF13041">
    <property type="entry name" value="PPR_2"/>
    <property type="match status" value="1"/>
</dbReference>
<protein>
    <recommendedName>
        <fullName evidence="5">Pentacotripeptide-repeat region of PRORP domain-containing protein</fullName>
    </recommendedName>
</protein>
<dbReference type="EMBL" id="RDQH01000342">
    <property type="protein sequence ID" value="RXH72078.1"/>
    <property type="molecule type" value="Genomic_DNA"/>
</dbReference>
<evidence type="ECO:0000256" key="2">
    <source>
        <dbReference type="PROSITE-ProRule" id="PRU00708"/>
    </source>
</evidence>
<comment type="caution">
    <text evidence="3">The sequence shown here is derived from an EMBL/GenBank/DDBJ whole genome shotgun (WGS) entry which is preliminary data.</text>
</comment>
<dbReference type="NCBIfam" id="TIGR00756">
    <property type="entry name" value="PPR"/>
    <property type="match status" value="1"/>
</dbReference>
<reference evidence="3 4" key="1">
    <citation type="submission" date="2018-10" db="EMBL/GenBank/DDBJ databases">
        <title>A high-quality apple genome assembly.</title>
        <authorList>
            <person name="Hu J."/>
        </authorList>
    </citation>
    <scope>NUCLEOTIDE SEQUENCE [LARGE SCALE GENOMIC DNA]</scope>
    <source>
        <strain evidence="4">cv. HFTH1</strain>
        <tissue evidence="3">Young leaf</tissue>
    </source>
</reference>
<sequence length="179" mass="20647">MLVHKTMLENSVKMASELARSVIEHYANAGRTNDAFKVFLYMLETGVNPNAYTYTVRFLDCRARPHSNDTDIVPKFTICPIRQALTACSPSNLNFSFFVEFAKKYFVEILDKGLQPTPRTYFALVEKIDEGRDREEFVELVKAKGFMPTEADFRQGKELEDATKDTSDKEMQQIFKKMM</sequence>
<evidence type="ECO:0000313" key="4">
    <source>
        <dbReference type="Proteomes" id="UP000290289"/>
    </source>
</evidence>